<dbReference type="Proteomes" id="UP000293195">
    <property type="component" value="Unassembled WGS sequence"/>
</dbReference>
<organism evidence="1 3">
    <name type="scientific">Alternaria tenuissima</name>
    <dbReference type="NCBI Taxonomy" id="119927"/>
    <lineage>
        <taxon>Eukaryota</taxon>
        <taxon>Fungi</taxon>
        <taxon>Dikarya</taxon>
        <taxon>Ascomycota</taxon>
        <taxon>Pezizomycotina</taxon>
        <taxon>Dothideomycetes</taxon>
        <taxon>Pleosporomycetidae</taxon>
        <taxon>Pleosporales</taxon>
        <taxon>Pleosporineae</taxon>
        <taxon>Pleosporaceae</taxon>
        <taxon>Alternaria</taxon>
        <taxon>Alternaria sect. Alternaria</taxon>
        <taxon>Alternaria alternata complex</taxon>
    </lineage>
</organism>
<evidence type="ECO:0000313" key="4">
    <source>
        <dbReference type="Proteomes" id="UP000293195"/>
    </source>
</evidence>
<comment type="caution">
    <text evidence="1">The sequence shown here is derived from an EMBL/GenBank/DDBJ whole genome shotgun (WGS) entry which is preliminary data.</text>
</comment>
<reference evidence="1" key="3">
    <citation type="journal article" date="2019" name="J. ISSAAS">
        <title>Genomics, evolutionary history and diagnostics of the Alternaria alternata species group including apple and Asian pear pathotypes.</title>
        <authorList>
            <person name="Armitage A.D."/>
            <person name="Cockerton H.M."/>
            <person name="Sreenivasaprasad S."/>
            <person name="Woodhall J."/>
            <person name="Lane C."/>
            <person name="Harrison R.J."/>
            <person name="Clarkson J.P."/>
        </authorList>
    </citation>
    <scope>NUCLEOTIDE SEQUENCE</scope>
    <source>
        <strain evidence="1">FERA 1082</strain>
    </source>
</reference>
<sequence length="52" mass="5811">MNAIYAGNFFVVQNKVMLLLSACGETERRKDDEKGVVAEGYDREKGIAFVVK</sequence>
<dbReference type="EMBL" id="PDXF01000032">
    <property type="protein sequence ID" value="RYN97033.1"/>
    <property type="molecule type" value="Genomic_DNA"/>
</dbReference>
<dbReference type="AlphaFoldDB" id="A0A4Q4MJZ8"/>
<protein>
    <submittedName>
        <fullName evidence="1">Uncharacterized protein</fullName>
    </submittedName>
</protein>
<gene>
    <name evidence="1" type="ORF">AA0114_g4690</name>
    <name evidence="2" type="ORF">AA0119_g7753</name>
</gene>
<dbReference type="EMBL" id="PDXA01000013">
    <property type="protein sequence ID" value="RYN52805.1"/>
    <property type="molecule type" value="Genomic_DNA"/>
</dbReference>
<evidence type="ECO:0000313" key="3">
    <source>
        <dbReference type="Proteomes" id="UP000292402"/>
    </source>
</evidence>
<proteinExistence type="predicted"/>
<reference evidence="3 4" key="2">
    <citation type="journal article" date="2019" name="bioRxiv">
        <title>Genomics, evolutionary history and diagnostics of the Alternaria alternata species group including apple and Asian pear pathotypes.</title>
        <authorList>
            <person name="Armitage A.D."/>
            <person name="Cockerton H.M."/>
            <person name="Sreenivasaprasad S."/>
            <person name="Woodhall J.W."/>
            <person name="Lane C.R."/>
            <person name="Harrison R.J."/>
            <person name="Clarkson J.P."/>
        </authorList>
    </citation>
    <scope>NUCLEOTIDE SEQUENCE [LARGE SCALE GENOMIC DNA]</scope>
    <source>
        <strain evidence="3">FERA 1082</strain>
        <strain evidence="4">FERA 635</strain>
    </source>
</reference>
<evidence type="ECO:0000313" key="2">
    <source>
        <dbReference type="EMBL" id="RYN97033.1"/>
    </source>
</evidence>
<reference evidence="2" key="1">
    <citation type="submission" date="2017-10" db="EMBL/GenBank/DDBJ databases">
        <authorList>
            <person name="Armitage A.D."/>
            <person name="Barbara D.J."/>
            <person name="Woodhall J.W."/>
            <person name="Sreenivasaprasad S."/>
            <person name="Lane C.R."/>
            <person name="Clarkson J.P."/>
            <person name="Harrison R.J."/>
        </authorList>
    </citation>
    <scope>NUCLEOTIDE SEQUENCE</scope>
    <source>
        <strain evidence="2">FERA 635</strain>
    </source>
</reference>
<evidence type="ECO:0000313" key="1">
    <source>
        <dbReference type="EMBL" id="RYN52805.1"/>
    </source>
</evidence>
<keyword evidence="4" id="KW-1185">Reference proteome</keyword>
<name>A0A4Q4MJZ8_9PLEO</name>
<accession>A0A4Q4MJZ8</accession>
<dbReference type="Proteomes" id="UP000292402">
    <property type="component" value="Unassembled WGS sequence"/>
</dbReference>